<feature type="compositionally biased region" description="Low complexity" evidence="2">
    <location>
        <begin position="89"/>
        <end position="102"/>
    </location>
</feature>
<reference evidence="3" key="1">
    <citation type="submission" date="2023-11" db="EMBL/GenBank/DDBJ databases">
        <authorList>
            <person name="Alioto T."/>
            <person name="Alioto T."/>
            <person name="Gomez Garrido J."/>
        </authorList>
    </citation>
    <scope>NUCLEOTIDE SEQUENCE</scope>
</reference>
<feature type="compositionally biased region" description="Basic and acidic residues" evidence="2">
    <location>
        <begin position="104"/>
        <end position="118"/>
    </location>
</feature>
<accession>A0AAI8YZP0</accession>
<feature type="compositionally biased region" description="Acidic residues" evidence="2">
    <location>
        <begin position="133"/>
        <end position="142"/>
    </location>
</feature>
<name>A0AAI8YZP0_9PEZI</name>
<feature type="compositionally biased region" description="Basic and acidic residues" evidence="2">
    <location>
        <begin position="60"/>
        <end position="73"/>
    </location>
</feature>
<evidence type="ECO:0000256" key="2">
    <source>
        <dbReference type="SAM" id="MobiDB-lite"/>
    </source>
</evidence>
<evidence type="ECO:0000313" key="4">
    <source>
        <dbReference type="Proteomes" id="UP001296104"/>
    </source>
</evidence>
<feature type="coiled-coil region" evidence="1">
    <location>
        <begin position="977"/>
        <end position="1015"/>
    </location>
</feature>
<dbReference type="Gene3D" id="2.100.10.30">
    <property type="entry name" value="Jacalin-like lectin domain"/>
    <property type="match status" value="1"/>
</dbReference>
<organism evidence="3 4">
    <name type="scientific">Lecanosticta acicola</name>
    <dbReference type="NCBI Taxonomy" id="111012"/>
    <lineage>
        <taxon>Eukaryota</taxon>
        <taxon>Fungi</taxon>
        <taxon>Dikarya</taxon>
        <taxon>Ascomycota</taxon>
        <taxon>Pezizomycotina</taxon>
        <taxon>Dothideomycetes</taxon>
        <taxon>Dothideomycetidae</taxon>
        <taxon>Mycosphaerellales</taxon>
        <taxon>Mycosphaerellaceae</taxon>
        <taxon>Lecanosticta</taxon>
    </lineage>
</organism>
<sequence length="1117" mass="124662">MRLGQGFNTFTQQICVDDAVIIDQTRAENVLTNDGTTMRILVQSSGKPSAWSRQKEVVANEAAIDDKPDEPKKIQPSQPKKALQEPEPTKSSGKGAKASKPTKSAKEDEPKKEGKADAVDESPNEEPLGGSDELVEADDEPSAEEHIASPKATSKSLVASRGKPAASAVTDADEALAACKGRQRSVAKEHKADEEALLKEERERLMYAREERKERERERREEEQLRRQEERERRIEERQMLKEVEKERWEEEKRRRAVEVKQREEDAAYKRQREQKRQVEADANIDDAANMRALSMEEMASMKADWDKSFEERTQRFKGMLENKKEYELDDSALGGPSQVVTYTSRFVDKLSDITEDMNISGSLSIKAGKFGGSGKGAFIDSDKFKEADLNFYISVKVINQTINFKDALVFNKLRSVNKDNFNQVFGDGFISGFQEGGEFNALVSMKILNKAKKTDIQAAAKVAFTAGTVDITAQANVNVAKTNIETNTETTIQVSWAGGGHIKPREQQWDIPSLMQAAARFPDLVANCPQRIYAIVTKYDSLRSFLEEKPAGYTKLQYENAQIYTNAMMDSYMSYKTLYTKLGSQIFDVQNKTKTIQAWKNKNAPTDAEKADGDNEPAADDDGKADESTGGVSKQGDGNSKPPLFDTGRFAATVAGLGQAKKAIRKQMALIVNEVDSIEQDPKLATDDNHYEPFQDPVSFEERLPVVESPEKPKTTLPLDGKLIVAKTQTEEEAQAESAEKAELITDRAALSMDEQSAIDKFLADRPHLGRNLQLSPPIGSETKGGAFSNLEFLQPAWKLLAVKVEIHDGAVSCLWLHYDNGLILTRGTAKGGRIVEMSGLKTGERIISASIQIGKGPENSSVHRIIALQLHTNRGRNFIGQADVCSVEDKAHLRDGTKYTDVQTRFFDVPLKYGTLKGFYGRTDDTAIWRLGLIWGDLGRDEGFDGFTENTTTTAESLDPITEAKMLTVQSQEKVKTLTAENHTLRSEKEQLNSTLQSKRNELYEEVSKLNERARQRIAEVTPAWGNRSAAFKRGRVEVHFVVYGGRIILDDAVANRILDAMERNTQFLVNDETLGGDPWHGNRKAMDVVYRYDGKGEMRCSVGKQDEYVSFDQL</sequence>
<keyword evidence="4" id="KW-1185">Reference proteome</keyword>
<dbReference type="AlphaFoldDB" id="A0AAI8YZP0"/>
<dbReference type="Proteomes" id="UP001296104">
    <property type="component" value="Unassembled WGS sequence"/>
</dbReference>
<feature type="compositionally biased region" description="Basic and acidic residues" evidence="2">
    <location>
        <begin position="186"/>
        <end position="233"/>
    </location>
</feature>
<comment type="caution">
    <text evidence="3">The sequence shown here is derived from an EMBL/GenBank/DDBJ whole genome shotgun (WGS) entry which is preliminary data.</text>
</comment>
<gene>
    <name evidence="3" type="ORF">LECACI_7A004920</name>
</gene>
<keyword evidence="1" id="KW-0175">Coiled coil</keyword>
<evidence type="ECO:0000313" key="3">
    <source>
        <dbReference type="EMBL" id="CAK4024480.1"/>
    </source>
</evidence>
<dbReference type="InterPro" id="IPR036404">
    <property type="entry name" value="Jacalin-like_lectin_dom_sf"/>
</dbReference>
<protein>
    <submittedName>
        <fullName evidence="3">Uncharacterized protein</fullName>
    </submittedName>
</protein>
<feature type="region of interest" description="Disordered" evidence="2">
    <location>
        <begin position="60"/>
        <end position="233"/>
    </location>
</feature>
<evidence type="ECO:0000256" key="1">
    <source>
        <dbReference type="SAM" id="Coils"/>
    </source>
</evidence>
<proteinExistence type="predicted"/>
<feature type="region of interest" description="Disordered" evidence="2">
    <location>
        <begin position="600"/>
        <end position="648"/>
    </location>
</feature>
<dbReference type="EMBL" id="CAVMBE010000030">
    <property type="protein sequence ID" value="CAK4024480.1"/>
    <property type="molecule type" value="Genomic_DNA"/>
</dbReference>